<feature type="transmembrane region" description="Helical" evidence="1">
    <location>
        <begin position="478"/>
        <end position="500"/>
    </location>
</feature>
<evidence type="ECO:0000313" key="3">
    <source>
        <dbReference type="EMBL" id="CAL1672887.1"/>
    </source>
</evidence>
<keyword evidence="1" id="KW-0472">Membrane</keyword>
<comment type="caution">
    <text evidence="3">The sequence shown here is derived from an EMBL/GenBank/DDBJ whole genome shotgun (WGS) entry which is preliminary data.</text>
</comment>
<dbReference type="AlphaFoldDB" id="A0AAV2MZ35"/>
<keyword evidence="2" id="KW-0732">Signal</keyword>
<dbReference type="Proteomes" id="UP001497644">
    <property type="component" value="Unassembled WGS sequence"/>
</dbReference>
<protein>
    <recommendedName>
        <fullName evidence="5">Envelope protein</fullName>
    </recommendedName>
</protein>
<sequence length="622" mass="71152">MHLLFLIFIARCSNALIGYDCNTPYNNGTIVSLLEDDTCHLNEEDLILHDVPIEMLHHPRITTVNVLSCRIEIEYVINNPINKNNNVIDNKRHYVPVDLSSCISLNAHGIFRFGNSTFDNLVKNDVNSRLIHPSDDALSIPSEKLKTKETVNTYIHIVYKNYFVKVDLLINKILLNVGTTCTYTNLECTDEEGFQNFWSPVFLDKCEKSQQSIIYRGTAKRMQSIGHSSAYALKHNNVSMILFIRTQHSICNVTVLQTEHPRIVVKEVSEEYLKNQKYVNKIRFLAYSANSYINVITNDNLDVKNVYISQGKDRCIKREMELHTSLIMAQKDPSLFAYSFMGMPGYSAYIRGEAAQLFQCTAVPARIRTTGDCFLELPVTVNGQPKYLQPKTRTITTRGTEITCNPLATAMYRIKSQWHTLTPKPEESKTVPTPKNLVKTPWNQIIDTLTITVPMLSVHVEMITAANTQPVRENISAYIIKICTITATISTLILLSLIIVPRIYRKWYHSPSLQQPCEYTQDYRQPARKNLEIHDTETSAELTYNNYRKNQEAMQCAYYLQQETVEMSREIYNLKTSYQDLEKRLNKCTSPMQAGFNRLTVASSRHRCSQLNEGGVTADSST</sequence>
<feature type="signal peptide" evidence="2">
    <location>
        <begin position="1"/>
        <end position="15"/>
    </location>
</feature>
<dbReference type="EMBL" id="CAXIPU020001095">
    <property type="protein sequence ID" value="CAL1672887.1"/>
    <property type="molecule type" value="Genomic_DNA"/>
</dbReference>
<accession>A0AAV2MZ35</accession>
<reference evidence="3" key="1">
    <citation type="submission" date="2024-04" db="EMBL/GenBank/DDBJ databases">
        <authorList>
            <consortium name="Molecular Ecology Group"/>
        </authorList>
    </citation>
    <scope>NUCLEOTIDE SEQUENCE</scope>
</reference>
<feature type="chain" id="PRO_5043483538" description="Envelope protein" evidence="2">
    <location>
        <begin position="16"/>
        <end position="622"/>
    </location>
</feature>
<proteinExistence type="predicted"/>
<evidence type="ECO:0008006" key="5">
    <source>
        <dbReference type="Google" id="ProtNLM"/>
    </source>
</evidence>
<gene>
    <name evidence="3" type="ORF">LPLAT_LOCUS12873</name>
</gene>
<evidence type="ECO:0000256" key="1">
    <source>
        <dbReference type="SAM" id="Phobius"/>
    </source>
</evidence>
<name>A0AAV2MZ35_9HYME</name>
<keyword evidence="1" id="KW-1133">Transmembrane helix</keyword>
<evidence type="ECO:0000256" key="2">
    <source>
        <dbReference type="SAM" id="SignalP"/>
    </source>
</evidence>
<evidence type="ECO:0000313" key="4">
    <source>
        <dbReference type="Proteomes" id="UP001497644"/>
    </source>
</evidence>
<keyword evidence="4" id="KW-1185">Reference proteome</keyword>
<organism evidence="3 4">
    <name type="scientific">Lasius platythorax</name>
    <dbReference type="NCBI Taxonomy" id="488582"/>
    <lineage>
        <taxon>Eukaryota</taxon>
        <taxon>Metazoa</taxon>
        <taxon>Ecdysozoa</taxon>
        <taxon>Arthropoda</taxon>
        <taxon>Hexapoda</taxon>
        <taxon>Insecta</taxon>
        <taxon>Pterygota</taxon>
        <taxon>Neoptera</taxon>
        <taxon>Endopterygota</taxon>
        <taxon>Hymenoptera</taxon>
        <taxon>Apocrita</taxon>
        <taxon>Aculeata</taxon>
        <taxon>Formicoidea</taxon>
        <taxon>Formicidae</taxon>
        <taxon>Formicinae</taxon>
        <taxon>Lasius</taxon>
        <taxon>Lasius</taxon>
    </lineage>
</organism>
<keyword evidence="1" id="KW-0812">Transmembrane</keyword>
<dbReference type="Pfam" id="PF24664">
    <property type="entry name" value="Monjiviricetes_fusion"/>
    <property type="match status" value="1"/>
</dbReference>